<gene>
    <name evidence="1" type="ORF">SAMN02927928_1716</name>
</gene>
<dbReference type="RefSeq" id="WP_139159640.1">
    <property type="nucleotide sequence ID" value="NZ_CBCRYE010000004.1"/>
</dbReference>
<dbReference type="AlphaFoldDB" id="A0A1G4RAB8"/>
<dbReference type="InterPro" id="IPR021791">
    <property type="entry name" value="Phage_TAC_11"/>
</dbReference>
<dbReference type="Pfam" id="PF11836">
    <property type="entry name" value="Phage_TAC_11"/>
    <property type="match status" value="1"/>
</dbReference>
<evidence type="ECO:0000313" key="1">
    <source>
        <dbReference type="EMBL" id="SCW53716.1"/>
    </source>
</evidence>
<dbReference type="OrthoDB" id="7206814at2"/>
<evidence type="ECO:0008006" key="3">
    <source>
        <dbReference type="Google" id="ProtNLM"/>
    </source>
</evidence>
<name>A0A1G4RAB8_9CAUL</name>
<protein>
    <recommendedName>
        <fullName evidence="3">Phage tail tube protein, GTA-gp10</fullName>
    </recommendedName>
</protein>
<organism evidence="1 2">
    <name type="scientific">Asticcacaulis taihuensis</name>
    <dbReference type="NCBI Taxonomy" id="260084"/>
    <lineage>
        <taxon>Bacteria</taxon>
        <taxon>Pseudomonadati</taxon>
        <taxon>Pseudomonadota</taxon>
        <taxon>Alphaproteobacteria</taxon>
        <taxon>Caulobacterales</taxon>
        <taxon>Caulobacteraceae</taxon>
        <taxon>Asticcacaulis</taxon>
    </lineage>
</organism>
<dbReference type="EMBL" id="FMTS01000002">
    <property type="protein sequence ID" value="SCW53716.1"/>
    <property type="molecule type" value="Genomic_DNA"/>
</dbReference>
<proteinExistence type="predicted"/>
<evidence type="ECO:0000313" key="2">
    <source>
        <dbReference type="Proteomes" id="UP000199150"/>
    </source>
</evidence>
<reference evidence="2" key="1">
    <citation type="submission" date="2016-10" db="EMBL/GenBank/DDBJ databases">
        <authorList>
            <person name="Varghese N."/>
            <person name="Submissions S."/>
        </authorList>
    </citation>
    <scope>NUCLEOTIDE SEQUENCE [LARGE SCALE GENOMIC DNA]</scope>
    <source>
        <strain evidence="2">CGMCC 1.3431</strain>
    </source>
</reference>
<keyword evidence="2" id="KW-1185">Reference proteome</keyword>
<dbReference type="STRING" id="260084.SAMN02927928_1716"/>
<accession>A0A1G4RAB8</accession>
<dbReference type="Proteomes" id="UP000199150">
    <property type="component" value="Unassembled WGS sequence"/>
</dbReference>
<sequence>MPPSRPLGNAARGEVLVSLGGAEVRLCVTLGALAALEGHFGVSGFEALGERLKAVGATDLMVVMRVLAMDELPEGIGFAEAIAAVVKAFEAMNGD</sequence>